<comment type="caution">
    <text evidence="2">The sequence shown here is derived from an EMBL/GenBank/DDBJ whole genome shotgun (WGS) entry which is preliminary data.</text>
</comment>
<dbReference type="EMBL" id="BQXS01011884">
    <property type="protein sequence ID" value="GKT17818.1"/>
    <property type="molecule type" value="Genomic_DNA"/>
</dbReference>
<reference evidence="2" key="1">
    <citation type="submission" date="2022-03" db="EMBL/GenBank/DDBJ databases">
        <title>Draft genome sequence of Aduncisulcus paluster, a free-living microaerophilic Fornicata.</title>
        <authorList>
            <person name="Yuyama I."/>
            <person name="Kume K."/>
            <person name="Tamura T."/>
            <person name="Inagaki Y."/>
            <person name="Hashimoto T."/>
        </authorList>
    </citation>
    <scope>NUCLEOTIDE SEQUENCE</scope>
    <source>
        <strain evidence="2">NY0171</strain>
    </source>
</reference>
<name>A0ABQ5JV03_9EUKA</name>
<evidence type="ECO:0000313" key="3">
    <source>
        <dbReference type="Proteomes" id="UP001057375"/>
    </source>
</evidence>
<protein>
    <submittedName>
        <fullName evidence="2">Uncharacterized protein</fullName>
    </submittedName>
</protein>
<proteinExistence type="predicted"/>
<feature type="compositionally biased region" description="Polar residues" evidence="1">
    <location>
        <begin position="277"/>
        <end position="294"/>
    </location>
</feature>
<sequence length="338" mass="38899">MSRTNVHRYRSPALETSKTCDETEYTTYFPTFDPVFEFDEVDRAFKEHYEESSTESVISHHSVSSLSRHELEKNHDRLRSSGYKRATKRGQSSRKESIAMKEIFGNTRFVNIHEGVRGNAIRFKNSKDTLELIKKLKAARFSPTMDPMTVSRLEQAFERSFQSDIDRFKTQLTGYCERKVMPCLDSTYQDDMRVFFIDVETFHASLIKEKMKQMNKLRSSFNREFKDMKSVSTSFMGRSIRRSLEVGTYGDKCNRYSKYISKLSSAKQIKKREGTPVITSDSLDSECKTPTSTGKGYKSGRITELPDASEAQTPLTSSKKKKKSKVFKSAAGKIVIYD</sequence>
<dbReference type="Proteomes" id="UP001057375">
    <property type="component" value="Unassembled WGS sequence"/>
</dbReference>
<feature type="region of interest" description="Disordered" evidence="1">
    <location>
        <begin position="56"/>
        <end position="95"/>
    </location>
</feature>
<feature type="compositionally biased region" description="Basic and acidic residues" evidence="1">
    <location>
        <begin position="67"/>
        <end position="79"/>
    </location>
</feature>
<feature type="region of interest" description="Disordered" evidence="1">
    <location>
        <begin position="274"/>
        <end position="327"/>
    </location>
</feature>
<evidence type="ECO:0000256" key="1">
    <source>
        <dbReference type="SAM" id="MobiDB-lite"/>
    </source>
</evidence>
<accession>A0ABQ5JV03</accession>
<feature type="compositionally biased region" description="Low complexity" evidence="1">
    <location>
        <begin position="56"/>
        <end position="66"/>
    </location>
</feature>
<evidence type="ECO:0000313" key="2">
    <source>
        <dbReference type="EMBL" id="GKT17818.1"/>
    </source>
</evidence>
<organism evidence="2 3">
    <name type="scientific">Aduncisulcus paluster</name>
    <dbReference type="NCBI Taxonomy" id="2918883"/>
    <lineage>
        <taxon>Eukaryota</taxon>
        <taxon>Metamonada</taxon>
        <taxon>Carpediemonas-like organisms</taxon>
        <taxon>Aduncisulcus</taxon>
    </lineage>
</organism>
<gene>
    <name evidence="2" type="ORF">ADUPG1_011183</name>
</gene>
<keyword evidence="3" id="KW-1185">Reference proteome</keyword>